<evidence type="ECO:0000256" key="6">
    <source>
        <dbReference type="SAM" id="MobiDB-lite"/>
    </source>
</evidence>
<comment type="caution">
    <text evidence="8">The sequence shown here is derived from an EMBL/GenBank/DDBJ whole genome shotgun (WGS) entry which is preliminary data.</text>
</comment>
<feature type="region of interest" description="Disordered" evidence="6">
    <location>
        <begin position="111"/>
        <end position="135"/>
    </location>
</feature>
<keyword evidence="5" id="KW-0804">Transcription</keyword>
<dbReference type="PANTHER" id="PTHR33304">
    <property type="match status" value="1"/>
</dbReference>
<feature type="compositionally biased region" description="Polar residues" evidence="6">
    <location>
        <begin position="498"/>
        <end position="508"/>
    </location>
</feature>
<dbReference type="AlphaFoldDB" id="A0A5J9WQD5"/>
<evidence type="ECO:0000256" key="1">
    <source>
        <dbReference type="ARBA" id="ARBA00022723"/>
    </source>
</evidence>
<dbReference type="PANTHER" id="PTHR33304:SF49">
    <property type="entry name" value="OS12G0161500 PROTEIN"/>
    <property type="match status" value="1"/>
</dbReference>
<keyword evidence="3" id="KW-0862">Zinc</keyword>
<feature type="domain" description="AIPP2-like SPOC-like" evidence="7">
    <location>
        <begin position="316"/>
        <end position="432"/>
    </location>
</feature>
<sequence length="595" mass="66862">MKSMEKFAPMQRKPSRSGKSIILKKSRKELQTTQAHMQKVNIALMDNISCDVMDERGNFGSRPIKKFPSGNVKRSWTTMVGKASSLKKDIGALRPTQLKAMAELVRKENNVKGSSKLKGRSSHNQEGFSCSSKLKDRLNHNKGHVSCAIEDRSKKLNRTNGKEFSPRMFGKDLSNNPRDNTSSMDVDKHGSFGWIDQRELIKETNYKLDYIGQVAKCYGETKNRKRRIESLLDGKAKSHAIEHSEEVVEVSNQTFREIKKPRRKVIFEEDEDEAIEDDITRLFKADAVEYSTKVSIPLCVEQLSYCCSKPIDEPTWRGILKIGQKYVSLAGHLSTKYGEKVWKLSRSLMPIVEVTKISRSKAWPKVWEVSEPNGDNIGLYFFPNEMRPNEGLYQLIKEVMENDLVLQAVIGEAEMLIFPSILLPEQYKSRSRKHEDVAAAKPLDVIGCCAHEVRLKTQHFSTHQDEVQREQQDQETTGMKSAISFESQDLPGNKTTDEAQATSVQGTPNKGFDPKVLEGRQGVALDRGMTGEAMESAINGGTLPANHGEIDQGRRLPSGKVFGFVVGHTPRLLQLIREVEHEGGVVIAMQGETIG</sequence>
<keyword evidence="9" id="KW-1185">Reference proteome</keyword>
<evidence type="ECO:0000256" key="4">
    <source>
        <dbReference type="ARBA" id="ARBA00023015"/>
    </source>
</evidence>
<keyword evidence="4" id="KW-0805">Transcription regulation</keyword>
<feature type="compositionally biased region" description="Polar residues" evidence="6">
    <location>
        <begin position="173"/>
        <end position="184"/>
    </location>
</feature>
<feature type="region of interest" description="Disordered" evidence="6">
    <location>
        <begin position="487"/>
        <end position="516"/>
    </location>
</feature>
<name>A0A5J9WQD5_9POAL</name>
<evidence type="ECO:0000313" key="8">
    <source>
        <dbReference type="EMBL" id="TVU50972.1"/>
    </source>
</evidence>
<dbReference type="InterPro" id="IPR056280">
    <property type="entry name" value="AIPP2-like_SPOC"/>
</dbReference>
<evidence type="ECO:0000256" key="5">
    <source>
        <dbReference type="ARBA" id="ARBA00023163"/>
    </source>
</evidence>
<reference evidence="8 9" key="1">
    <citation type="journal article" date="2019" name="Sci. Rep.">
        <title>A high-quality genome of Eragrostis curvula grass provides insights into Poaceae evolution and supports new strategies to enhance forage quality.</title>
        <authorList>
            <person name="Carballo J."/>
            <person name="Santos B.A.C.M."/>
            <person name="Zappacosta D."/>
            <person name="Garbus I."/>
            <person name="Selva J.P."/>
            <person name="Gallo C.A."/>
            <person name="Diaz A."/>
            <person name="Albertini E."/>
            <person name="Caccamo M."/>
            <person name="Echenique V."/>
        </authorList>
    </citation>
    <scope>NUCLEOTIDE SEQUENCE [LARGE SCALE GENOMIC DNA]</scope>
    <source>
        <strain evidence="9">cv. Victoria</strain>
        <tissue evidence="8">Leaf</tissue>
    </source>
</reference>
<dbReference type="GO" id="GO:0008270">
    <property type="term" value="F:zinc ion binding"/>
    <property type="evidence" value="ECO:0007669"/>
    <property type="project" value="UniProtKB-KW"/>
</dbReference>
<dbReference type="Gramene" id="TVU50972">
    <property type="protein sequence ID" value="TVU50972"/>
    <property type="gene ID" value="EJB05_02371"/>
</dbReference>
<keyword evidence="1" id="KW-0479">Metal-binding</keyword>
<evidence type="ECO:0000259" key="7">
    <source>
        <dbReference type="Pfam" id="PF23121"/>
    </source>
</evidence>
<feature type="compositionally biased region" description="Polar residues" evidence="6">
    <location>
        <begin position="122"/>
        <end position="132"/>
    </location>
</feature>
<evidence type="ECO:0000313" key="9">
    <source>
        <dbReference type="Proteomes" id="UP000324897"/>
    </source>
</evidence>
<proteinExistence type="predicted"/>
<dbReference type="EMBL" id="RWGY01000002">
    <property type="protein sequence ID" value="TVU50972.1"/>
    <property type="molecule type" value="Genomic_DNA"/>
</dbReference>
<accession>A0A5J9WQD5</accession>
<evidence type="ECO:0000256" key="2">
    <source>
        <dbReference type="ARBA" id="ARBA00022771"/>
    </source>
</evidence>
<feature type="region of interest" description="Disordered" evidence="6">
    <location>
        <begin position="159"/>
        <end position="185"/>
    </location>
</feature>
<dbReference type="GO" id="GO:0034244">
    <property type="term" value="P:negative regulation of transcription elongation by RNA polymerase II"/>
    <property type="evidence" value="ECO:0007669"/>
    <property type="project" value="InterPro"/>
</dbReference>
<dbReference type="Proteomes" id="UP000324897">
    <property type="component" value="Chromosome 6"/>
</dbReference>
<dbReference type="OrthoDB" id="787165at2759"/>
<dbReference type="Pfam" id="PF23121">
    <property type="entry name" value="SPOC_AIPP2"/>
    <property type="match status" value="1"/>
</dbReference>
<feature type="region of interest" description="Disordered" evidence="6">
    <location>
        <begin position="1"/>
        <end position="22"/>
    </location>
</feature>
<keyword evidence="2" id="KW-0863">Zinc-finger</keyword>
<protein>
    <recommendedName>
        <fullName evidence="7">AIPP2-like SPOC-like domain-containing protein</fullName>
    </recommendedName>
</protein>
<gene>
    <name evidence="8" type="ORF">EJB05_02371</name>
</gene>
<evidence type="ECO:0000256" key="3">
    <source>
        <dbReference type="ARBA" id="ARBA00022833"/>
    </source>
</evidence>
<dbReference type="InterPro" id="IPR049914">
    <property type="entry name" value="PHD1-3/5-6"/>
</dbReference>
<organism evidence="8 9">
    <name type="scientific">Eragrostis curvula</name>
    <name type="common">weeping love grass</name>
    <dbReference type="NCBI Taxonomy" id="38414"/>
    <lineage>
        <taxon>Eukaryota</taxon>
        <taxon>Viridiplantae</taxon>
        <taxon>Streptophyta</taxon>
        <taxon>Embryophyta</taxon>
        <taxon>Tracheophyta</taxon>
        <taxon>Spermatophyta</taxon>
        <taxon>Magnoliopsida</taxon>
        <taxon>Liliopsida</taxon>
        <taxon>Poales</taxon>
        <taxon>Poaceae</taxon>
        <taxon>PACMAD clade</taxon>
        <taxon>Chloridoideae</taxon>
        <taxon>Eragrostideae</taxon>
        <taxon>Eragrostidinae</taxon>
        <taxon>Eragrostis</taxon>
    </lineage>
</organism>
<dbReference type="GO" id="GO:0140566">
    <property type="term" value="F:histone reader activity"/>
    <property type="evidence" value="ECO:0007669"/>
    <property type="project" value="InterPro"/>
</dbReference>